<proteinExistence type="predicted"/>
<dbReference type="NCBIfam" id="NF041390">
    <property type="entry name" value="TadE_Rv3655c"/>
    <property type="match status" value="1"/>
</dbReference>
<protein>
    <recommendedName>
        <fullName evidence="6">Pilus assembly protein TadE</fullName>
    </recommendedName>
</protein>
<evidence type="ECO:0000313" key="4">
    <source>
        <dbReference type="Proteomes" id="UP000718281"/>
    </source>
</evidence>
<dbReference type="EMBL" id="JADJIB010000003">
    <property type="protein sequence ID" value="MBK7273454.1"/>
    <property type="molecule type" value="Genomic_DNA"/>
</dbReference>
<dbReference type="AlphaFoldDB" id="A0A935IP23"/>
<evidence type="ECO:0008006" key="6">
    <source>
        <dbReference type="Google" id="ProtNLM"/>
    </source>
</evidence>
<evidence type="ECO:0000313" key="1">
    <source>
        <dbReference type="EMBL" id="MBK6299939.1"/>
    </source>
</evidence>
<accession>A0A935IP23</accession>
<organism evidence="2 5">
    <name type="scientific">Candidatus Phosphoribacter hodrii</name>
    <dbReference type="NCBI Taxonomy" id="2953743"/>
    <lineage>
        <taxon>Bacteria</taxon>
        <taxon>Bacillati</taxon>
        <taxon>Actinomycetota</taxon>
        <taxon>Actinomycetes</taxon>
        <taxon>Micrococcales</taxon>
        <taxon>Dermatophilaceae</taxon>
        <taxon>Candidatus Phosphoribacter</taxon>
    </lineage>
</organism>
<dbReference type="Proteomes" id="UP000886632">
    <property type="component" value="Unassembled WGS sequence"/>
</dbReference>
<comment type="caution">
    <text evidence="2">The sequence shown here is derived from an EMBL/GenBank/DDBJ whole genome shotgun (WGS) entry which is preliminary data.</text>
</comment>
<dbReference type="InterPro" id="IPR049790">
    <property type="entry name" value="Rv3655c/TadE"/>
</dbReference>
<evidence type="ECO:0000313" key="3">
    <source>
        <dbReference type="EMBL" id="MBL0005447.1"/>
    </source>
</evidence>
<dbReference type="EMBL" id="JADKGK010000027">
    <property type="protein sequence ID" value="MBL0005447.1"/>
    <property type="molecule type" value="Genomic_DNA"/>
</dbReference>
<sequence>MATAEFAVALPAVVLVLVVALSAIGAGIDQIRCVDAARLAARALARGDSQGAAAALARGAAPSGASVTLSAGGDLATAMVSVSRRAPVVGFSWVVAASATAPREAVPP</sequence>
<evidence type="ECO:0000313" key="2">
    <source>
        <dbReference type="EMBL" id="MBK7273454.1"/>
    </source>
</evidence>
<dbReference type="EMBL" id="JADIXZ010000001">
    <property type="protein sequence ID" value="MBK6299939.1"/>
    <property type="molecule type" value="Genomic_DNA"/>
</dbReference>
<dbReference type="Proteomes" id="UP000726105">
    <property type="component" value="Unassembled WGS sequence"/>
</dbReference>
<reference evidence="4 5" key="1">
    <citation type="submission" date="2020-10" db="EMBL/GenBank/DDBJ databases">
        <title>Connecting structure to function with the recovery of over 1000 high-quality activated sludge metagenome-assembled genomes encoding full-length rRNA genes using long-read sequencing.</title>
        <authorList>
            <person name="Singleton C.M."/>
            <person name="Petriglieri F."/>
            <person name="Kristensen J.M."/>
            <person name="Kirkegaard R.H."/>
            <person name="Michaelsen T.Y."/>
            <person name="Andersen M.H."/>
            <person name="Karst S.M."/>
            <person name="Dueholm M.S."/>
            <person name="Nielsen P.H."/>
            <person name="Albertsen M."/>
        </authorList>
    </citation>
    <scope>NUCLEOTIDE SEQUENCE [LARGE SCALE GENOMIC DNA]</scope>
    <source>
        <strain evidence="1">AalE_18-Q3-R2-46_BAT3C.188</strain>
        <strain evidence="2">Ega_18-Q3-R5-49_MAXAC.001</strain>
        <strain evidence="3">Ribe_18-Q3-R11-54_MAXAC.001</strain>
    </source>
</reference>
<name>A0A935IP23_9MICO</name>
<evidence type="ECO:0000313" key="5">
    <source>
        <dbReference type="Proteomes" id="UP000726105"/>
    </source>
</evidence>
<gene>
    <name evidence="1" type="ORF">IPF40_02410</name>
    <name evidence="2" type="ORF">IPI13_09895</name>
    <name evidence="3" type="ORF">IPP00_16260</name>
</gene>
<dbReference type="Proteomes" id="UP000718281">
    <property type="component" value="Unassembled WGS sequence"/>
</dbReference>